<dbReference type="AlphaFoldDB" id="A0A3N2R1G2"/>
<evidence type="ECO:0000313" key="3">
    <source>
        <dbReference type="Proteomes" id="UP000268016"/>
    </source>
</evidence>
<dbReference type="SUPFAM" id="SSF75011">
    <property type="entry name" value="3-carboxy-cis,cis-mucoante lactonizing enzyme"/>
    <property type="match status" value="1"/>
</dbReference>
<dbReference type="InterPro" id="IPR027372">
    <property type="entry name" value="Phytase-like_dom"/>
</dbReference>
<dbReference type="OrthoDB" id="9798693at2"/>
<keyword evidence="3" id="KW-1185">Reference proteome</keyword>
<evidence type="ECO:0000259" key="1">
    <source>
        <dbReference type="Pfam" id="PF13449"/>
    </source>
</evidence>
<accession>A0A3N2R1G2</accession>
<evidence type="ECO:0000313" key="2">
    <source>
        <dbReference type="EMBL" id="ROU01307.1"/>
    </source>
</evidence>
<protein>
    <submittedName>
        <fullName evidence="2">Esterase-like activity of phytase family protein</fullName>
    </submittedName>
</protein>
<name>A0A3N2R1G2_9RHOB</name>
<sequence>MSPQAEYLGTHVWQGSHVGGVSGIELSANGMDFLAINDRSVIYRGRLDRVEGRIVGVSADAYPLLDLDGETMRGDSEGLAIGPDGRIFVSFEGRARVWSYDAPGTAARPTAPFPDLGPGARNRGLEALAITADGTLITISEGTDATGHHPVWTLAGGSWQVVARIAPTRFVPVGADIGPDGELYLLERRFTYVGFQTRVRRIGLETGTTETVIVSRVGQHDNLEGLSVWRDETGALRLTMVADDNFNLLQQTEIVEYRLDGGTARP</sequence>
<dbReference type="Proteomes" id="UP000268016">
    <property type="component" value="Unassembled WGS sequence"/>
</dbReference>
<dbReference type="InterPro" id="IPR011042">
    <property type="entry name" value="6-blade_b-propeller_TolB-like"/>
</dbReference>
<feature type="domain" description="Phytase-like" evidence="1">
    <location>
        <begin position="17"/>
        <end position="246"/>
    </location>
</feature>
<gene>
    <name evidence="2" type="ORF">EAT49_11990</name>
</gene>
<proteinExistence type="predicted"/>
<dbReference type="Gene3D" id="2.120.10.30">
    <property type="entry name" value="TolB, C-terminal domain"/>
    <property type="match status" value="1"/>
</dbReference>
<dbReference type="EMBL" id="RDRB01000005">
    <property type="protein sequence ID" value="ROU01307.1"/>
    <property type="molecule type" value="Genomic_DNA"/>
</dbReference>
<comment type="caution">
    <text evidence="2">The sequence shown here is derived from an EMBL/GenBank/DDBJ whole genome shotgun (WGS) entry which is preliminary data.</text>
</comment>
<organism evidence="2 3">
    <name type="scientific">Histidinibacterium lentulum</name>
    <dbReference type="NCBI Taxonomy" id="2480588"/>
    <lineage>
        <taxon>Bacteria</taxon>
        <taxon>Pseudomonadati</taxon>
        <taxon>Pseudomonadota</taxon>
        <taxon>Alphaproteobacteria</taxon>
        <taxon>Rhodobacterales</taxon>
        <taxon>Paracoccaceae</taxon>
        <taxon>Histidinibacterium</taxon>
    </lineage>
</organism>
<dbReference type="Pfam" id="PF13449">
    <property type="entry name" value="Phytase-like"/>
    <property type="match status" value="1"/>
</dbReference>
<reference evidence="2 3" key="1">
    <citation type="submission" date="2018-10" db="EMBL/GenBank/DDBJ databases">
        <title>Histidinibacterium lentulum gen. nov., sp. nov., a marine bacterium from the culture broth of Picochlorum sp. 122.</title>
        <authorList>
            <person name="Wang G."/>
        </authorList>
    </citation>
    <scope>NUCLEOTIDE SEQUENCE [LARGE SCALE GENOMIC DNA]</scope>
    <source>
        <strain evidence="2 3">B17</strain>
    </source>
</reference>